<feature type="chain" id="PRO_5036355602" evidence="1">
    <location>
        <begin position="16"/>
        <end position="127"/>
    </location>
</feature>
<proteinExistence type="predicted"/>
<dbReference type="EMBL" id="VJMH01006725">
    <property type="protein sequence ID" value="KAF0688433.1"/>
    <property type="molecule type" value="Genomic_DNA"/>
</dbReference>
<feature type="signal peptide" evidence="1">
    <location>
        <begin position="1"/>
        <end position="15"/>
    </location>
</feature>
<keyword evidence="1" id="KW-0732">Signal</keyword>
<dbReference type="Proteomes" id="UP000332933">
    <property type="component" value="Unassembled WGS sequence"/>
</dbReference>
<evidence type="ECO:0000313" key="3">
    <source>
        <dbReference type="EMBL" id="VFT96646.1"/>
    </source>
</evidence>
<dbReference type="AlphaFoldDB" id="A0A485LFC0"/>
<evidence type="ECO:0000313" key="4">
    <source>
        <dbReference type="Proteomes" id="UP000332933"/>
    </source>
</evidence>
<accession>A0A485LFC0</accession>
<protein>
    <submittedName>
        <fullName evidence="3">Aste57867_19949 protein</fullName>
    </submittedName>
</protein>
<gene>
    <name evidence="3" type="primary">Aste57867_19949</name>
    <name evidence="2" type="ORF">As57867_019883</name>
    <name evidence="3" type="ORF">ASTE57867_19949</name>
</gene>
<dbReference type="EMBL" id="CAADRA010006748">
    <property type="protein sequence ID" value="VFT96646.1"/>
    <property type="molecule type" value="Genomic_DNA"/>
</dbReference>
<reference evidence="3 4" key="1">
    <citation type="submission" date="2019-03" db="EMBL/GenBank/DDBJ databases">
        <authorList>
            <person name="Gaulin E."/>
            <person name="Dumas B."/>
        </authorList>
    </citation>
    <scope>NUCLEOTIDE SEQUENCE [LARGE SCALE GENOMIC DNA]</scope>
    <source>
        <strain evidence="3">CBS 568.67</strain>
    </source>
</reference>
<reference evidence="2" key="2">
    <citation type="submission" date="2019-06" db="EMBL/GenBank/DDBJ databases">
        <title>Genomics analysis of Aphanomyces spp. identifies a new class of oomycete effector associated with host adaptation.</title>
        <authorList>
            <person name="Gaulin E."/>
        </authorList>
    </citation>
    <scope>NUCLEOTIDE SEQUENCE</scope>
    <source>
        <strain evidence="2">CBS 578.67</strain>
    </source>
</reference>
<evidence type="ECO:0000313" key="2">
    <source>
        <dbReference type="EMBL" id="KAF0688433.1"/>
    </source>
</evidence>
<keyword evidence="4" id="KW-1185">Reference proteome</keyword>
<sequence length="127" mass="13344">MFALTSLLVLAAVAAQPGPNACPSDVSTSISAAMMSCAADAGIPTSNPSAYPIIQLITALRASDSEIRQTYCAGDLLGCEALDELAKDDSTDCDYNYYKGQWFNVHNEVPCPAPSDDDNSGDDDDSQ</sequence>
<name>A0A485LFC0_9STRA</name>
<organism evidence="3 4">
    <name type="scientific">Aphanomyces stellatus</name>
    <dbReference type="NCBI Taxonomy" id="120398"/>
    <lineage>
        <taxon>Eukaryota</taxon>
        <taxon>Sar</taxon>
        <taxon>Stramenopiles</taxon>
        <taxon>Oomycota</taxon>
        <taxon>Saprolegniomycetes</taxon>
        <taxon>Saprolegniales</taxon>
        <taxon>Verrucalvaceae</taxon>
        <taxon>Aphanomyces</taxon>
    </lineage>
</organism>
<evidence type="ECO:0000256" key="1">
    <source>
        <dbReference type="SAM" id="SignalP"/>
    </source>
</evidence>